<dbReference type="GO" id="GO:0016020">
    <property type="term" value="C:membrane"/>
    <property type="evidence" value="ECO:0007669"/>
    <property type="project" value="TreeGrafter"/>
</dbReference>
<evidence type="ECO:0000313" key="3">
    <source>
        <dbReference type="Proteomes" id="UP000248198"/>
    </source>
</evidence>
<evidence type="ECO:0000259" key="1">
    <source>
        <dbReference type="Pfam" id="PF00561"/>
    </source>
</evidence>
<dbReference type="NCBIfam" id="NF002938">
    <property type="entry name" value="PRK03592.1"/>
    <property type="match status" value="1"/>
</dbReference>
<dbReference type="InterPro" id="IPR050266">
    <property type="entry name" value="AB_hydrolase_sf"/>
</dbReference>
<dbReference type="AlphaFoldDB" id="A0A318V0Q5"/>
<dbReference type="PANTHER" id="PTHR43798:SF33">
    <property type="entry name" value="HYDROLASE, PUTATIVE (AFU_ORTHOLOGUE AFUA_2G14860)-RELATED"/>
    <property type="match status" value="1"/>
</dbReference>
<dbReference type="RefSeq" id="WP_211321314.1">
    <property type="nucleotide sequence ID" value="NZ_QKLU01000001.1"/>
</dbReference>
<feature type="domain" description="AB hydrolase-1" evidence="1">
    <location>
        <begin position="60"/>
        <end position="171"/>
    </location>
</feature>
<keyword evidence="3" id="KW-1185">Reference proteome</keyword>
<evidence type="ECO:0000313" key="2">
    <source>
        <dbReference type="EMBL" id="PYF77439.1"/>
    </source>
</evidence>
<dbReference type="Pfam" id="PF00561">
    <property type="entry name" value="Abhydrolase_1"/>
    <property type="match status" value="1"/>
</dbReference>
<dbReference type="GO" id="GO:0003824">
    <property type="term" value="F:catalytic activity"/>
    <property type="evidence" value="ECO:0007669"/>
    <property type="project" value="InterPro"/>
</dbReference>
<dbReference type="Gene3D" id="3.40.50.1820">
    <property type="entry name" value="alpha/beta hydrolase"/>
    <property type="match status" value="1"/>
</dbReference>
<dbReference type="InterPro" id="IPR029058">
    <property type="entry name" value="AB_hydrolase_fold"/>
</dbReference>
<dbReference type="PANTHER" id="PTHR43798">
    <property type="entry name" value="MONOACYLGLYCEROL LIPASE"/>
    <property type="match status" value="1"/>
</dbReference>
<name>A0A318V0Q5_9SPHI</name>
<dbReference type="SUPFAM" id="SSF53474">
    <property type="entry name" value="alpha/beta-Hydrolases"/>
    <property type="match status" value="1"/>
</dbReference>
<dbReference type="InterPro" id="IPR000639">
    <property type="entry name" value="Epox_hydrolase-like"/>
</dbReference>
<protein>
    <submittedName>
        <fullName evidence="2">Haloalkane dehalogenase</fullName>
    </submittedName>
</protein>
<comment type="caution">
    <text evidence="2">The sequence shown here is derived from an EMBL/GenBank/DDBJ whole genome shotgun (WGS) entry which is preliminary data.</text>
</comment>
<dbReference type="EMBL" id="QKLU01000001">
    <property type="protein sequence ID" value="PYF77439.1"/>
    <property type="molecule type" value="Genomic_DNA"/>
</dbReference>
<organism evidence="2 3">
    <name type="scientific">Pedobacter nutrimenti</name>
    <dbReference type="NCBI Taxonomy" id="1241337"/>
    <lineage>
        <taxon>Bacteria</taxon>
        <taxon>Pseudomonadati</taxon>
        <taxon>Bacteroidota</taxon>
        <taxon>Sphingobacteriia</taxon>
        <taxon>Sphingobacteriales</taxon>
        <taxon>Sphingobacteriaceae</taxon>
        <taxon>Pedobacter</taxon>
    </lineage>
</organism>
<gene>
    <name evidence="2" type="ORF">B0O44_101921</name>
</gene>
<dbReference type="PRINTS" id="PR00412">
    <property type="entry name" value="EPOXHYDRLASE"/>
</dbReference>
<proteinExistence type="predicted"/>
<dbReference type="Proteomes" id="UP000248198">
    <property type="component" value="Unassembled WGS sequence"/>
</dbReference>
<sequence>MKKWLLIIVALIITTIAMTSAGRMSGNNNLYDLKKKKMEKKIKEIDGLKMAYIEAGTGDPIVFLHGNPTSSYIWRNIIPLLEGQGRCIAPDLIGMGDSDKLPDNVPYSFEENQKYLEKLLEKLNVKNNIIFIVHDWGGALAFDWSRRHPEAVKGIAYMESVVGPRYWNEMPMPARQLFQDLRSEKGENMVLEQNLFIEMILPKSILREMSAEEMNQYRRPFLRPGSDRKAMLSWVRQLPIDGEPKNIVKIVNENSDFMAKSTIPKLFIEAVPGTLSQDEKNICNTWSNQTKMAVKGHHHLQEDSPVEIGEAISTWIKHLNR</sequence>
<dbReference type="InterPro" id="IPR000073">
    <property type="entry name" value="AB_hydrolase_1"/>
</dbReference>
<reference evidence="2 3" key="1">
    <citation type="submission" date="2018-06" db="EMBL/GenBank/DDBJ databases">
        <title>Genomic Encyclopedia of Archaeal and Bacterial Type Strains, Phase II (KMG-II): from individual species to whole genera.</title>
        <authorList>
            <person name="Goeker M."/>
        </authorList>
    </citation>
    <scope>NUCLEOTIDE SEQUENCE [LARGE SCALE GENOMIC DNA]</scope>
    <source>
        <strain evidence="2 3">DSM 27372</strain>
    </source>
</reference>
<accession>A0A318V0Q5</accession>